<dbReference type="GO" id="GO:0009507">
    <property type="term" value="C:chloroplast"/>
    <property type="evidence" value="ECO:0007669"/>
    <property type="project" value="UniProtKB-ARBA"/>
</dbReference>
<dbReference type="Gene3D" id="2.60.40.10">
    <property type="entry name" value="Immunoglobulins"/>
    <property type="match status" value="1"/>
</dbReference>
<dbReference type="eggNOG" id="KOG1616">
    <property type="taxonomic scope" value="Eukaryota"/>
</dbReference>
<dbReference type="RefSeq" id="XP_004503137.1">
    <property type="nucleotide sequence ID" value="XM_004503080.3"/>
</dbReference>
<dbReference type="CDD" id="cd02859">
    <property type="entry name" value="E_set_AMPKbeta_like_N"/>
    <property type="match status" value="1"/>
</dbReference>
<protein>
    <submittedName>
        <fullName evidence="3">Protein PTST, chloroplastic</fullName>
    </submittedName>
</protein>
<evidence type="ECO:0000313" key="3">
    <source>
        <dbReference type="RefSeq" id="XP_004503137.1"/>
    </source>
</evidence>
<sequence>MMEISIAKCHLEAQGIFFTNILRTIGREISQKLPCNVASLNSRRDFNRLASSYQTFTAVYPRRPFLCSTRSMQTRLEESASLQFGDNPNADMDASTDEDETLSQALNNEQIIALLADTERAKLTKKLSEANQQNRFLKRQLYIKEDALVKFKSELAVLELEVQALVRLAEEIPKCGIPEGSRKINGKYIQTHLVARLQAVHEQLKEQIKGVDAVQSKEVSVFWIGMAESVQVMGSFDGWSQGEHLSPEYTGSYTRFSTTLMLRPGRYEIKFLVDGEWHLSQELPVTGEGLTKNNLLIVE</sequence>
<dbReference type="STRING" id="3827.A0A1S2YEL5"/>
<dbReference type="RefSeq" id="XP_073226581.1">
    <property type="nucleotide sequence ID" value="XM_073370480.1"/>
</dbReference>
<dbReference type="KEGG" id="cam:101504614"/>
<proteinExistence type="predicted"/>
<feature type="domain" description="AMP-activated protein kinase glycogen-binding" evidence="1">
    <location>
        <begin position="220"/>
        <end position="296"/>
    </location>
</feature>
<dbReference type="GeneID" id="101504614"/>
<dbReference type="PaxDb" id="3827-XP_004503137.1"/>
<dbReference type="SUPFAM" id="SSF81296">
    <property type="entry name" value="E set domains"/>
    <property type="match status" value="1"/>
</dbReference>
<dbReference type="Proteomes" id="UP000087171">
    <property type="component" value="Chromosome Ca6"/>
</dbReference>
<dbReference type="AlphaFoldDB" id="A0A1S2YEL5"/>
<keyword evidence="2" id="KW-1185">Reference proteome</keyword>
<evidence type="ECO:0000259" key="1">
    <source>
        <dbReference type="Pfam" id="PF16561"/>
    </source>
</evidence>
<organism evidence="2 3">
    <name type="scientific">Cicer arietinum</name>
    <name type="common">Chickpea</name>
    <name type="synonym">Garbanzo</name>
    <dbReference type="NCBI Taxonomy" id="3827"/>
    <lineage>
        <taxon>Eukaryota</taxon>
        <taxon>Viridiplantae</taxon>
        <taxon>Streptophyta</taxon>
        <taxon>Embryophyta</taxon>
        <taxon>Tracheophyta</taxon>
        <taxon>Spermatophyta</taxon>
        <taxon>Magnoliopsida</taxon>
        <taxon>eudicotyledons</taxon>
        <taxon>Gunneridae</taxon>
        <taxon>Pentapetalae</taxon>
        <taxon>rosids</taxon>
        <taxon>fabids</taxon>
        <taxon>Fabales</taxon>
        <taxon>Fabaceae</taxon>
        <taxon>Papilionoideae</taxon>
        <taxon>50 kb inversion clade</taxon>
        <taxon>NPAAA clade</taxon>
        <taxon>Hologalegina</taxon>
        <taxon>IRL clade</taxon>
        <taxon>Cicereae</taxon>
        <taxon>Cicer</taxon>
    </lineage>
</organism>
<dbReference type="OrthoDB" id="531008at2759"/>
<gene>
    <name evidence="3" type="primary">LOC101504614</name>
</gene>
<reference evidence="3" key="2">
    <citation type="submission" date="2025-08" db="UniProtKB">
        <authorList>
            <consortium name="RefSeq"/>
        </authorList>
    </citation>
    <scope>IDENTIFICATION</scope>
    <source>
        <tissue evidence="3">Etiolated seedlings</tissue>
    </source>
</reference>
<dbReference type="InterPro" id="IPR032640">
    <property type="entry name" value="AMPK1_CBM"/>
</dbReference>
<evidence type="ECO:0000313" key="2">
    <source>
        <dbReference type="Proteomes" id="UP000087171"/>
    </source>
</evidence>
<dbReference type="PANTHER" id="PTHR47342">
    <property type="entry name" value="PROTEIN PTST, CHLOROPLASTIC"/>
    <property type="match status" value="1"/>
</dbReference>
<name>A0A1S2YEL5_CICAR</name>
<reference evidence="2" key="1">
    <citation type="journal article" date="2013" name="Nat. Biotechnol.">
        <title>Draft genome sequence of chickpea (Cicer arietinum) provides a resource for trait improvement.</title>
        <authorList>
            <person name="Varshney R.K."/>
            <person name="Song C."/>
            <person name="Saxena R.K."/>
            <person name="Azam S."/>
            <person name="Yu S."/>
            <person name="Sharpe A.G."/>
            <person name="Cannon S."/>
            <person name="Baek J."/>
            <person name="Rosen B.D."/>
            <person name="Tar'an B."/>
            <person name="Millan T."/>
            <person name="Zhang X."/>
            <person name="Ramsay L.D."/>
            <person name="Iwata A."/>
            <person name="Wang Y."/>
            <person name="Nelson W."/>
            <person name="Farmer A.D."/>
            <person name="Gaur P.M."/>
            <person name="Soderlund C."/>
            <person name="Penmetsa R.V."/>
            <person name="Xu C."/>
            <person name="Bharti A.K."/>
            <person name="He W."/>
            <person name="Winter P."/>
            <person name="Zhao S."/>
            <person name="Hane J.K."/>
            <person name="Carrasquilla-Garcia N."/>
            <person name="Condie J.A."/>
            <person name="Upadhyaya H.D."/>
            <person name="Luo M.C."/>
            <person name="Thudi M."/>
            <person name="Gowda C.L."/>
            <person name="Singh N.P."/>
            <person name="Lichtenzveig J."/>
            <person name="Gali K.K."/>
            <person name="Rubio J."/>
            <person name="Nadarajan N."/>
            <person name="Dolezel J."/>
            <person name="Bansal K.C."/>
            <person name="Xu X."/>
            <person name="Edwards D."/>
            <person name="Zhang G."/>
            <person name="Kahl G."/>
            <person name="Gil J."/>
            <person name="Singh K.B."/>
            <person name="Datta S.K."/>
            <person name="Jackson S.A."/>
            <person name="Wang J."/>
            <person name="Cook D.R."/>
        </authorList>
    </citation>
    <scope>NUCLEOTIDE SEQUENCE [LARGE SCALE GENOMIC DNA]</scope>
    <source>
        <strain evidence="2">cv. CDC Frontier</strain>
    </source>
</reference>
<accession>A0A1S2YEL5</accession>
<dbReference type="InterPro" id="IPR013783">
    <property type="entry name" value="Ig-like_fold"/>
</dbReference>
<dbReference type="PANTHER" id="PTHR47342:SF1">
    <property type="entry name" value="PROTEIN PTST, CHLOROPLASTIC"/>
    <property type="match status" value="1"/>
</dbReference>
<dbReference type="InterPro" id="IPR014756">
    <property type="entry name" value="Ig_E-set"/>
</dbReference>
<dbReference type="Pfam" id="PF16561">
    <property type="entry name" value="AMPK1_CBM"/>
    <property type="match status" value="1"/>
</dbReference>